<dbReference type="PANTHER" id="PTHR23146">
    <property type="entry name" value="LEO1 PROTEIN"/>
    <property type="match status" value="1"/>
</dbReference>
<reference evidence="3" key="1">
    <citation type="journal article" date="2019" name="Nat. Commun.">
        <title>Expansion of phycobilisome linker gene families in mesophilic red algae.</title>
        <authorList>
            <person name="Lee J."/>
            <person name="Kim D."/>
            <person name="Bhattacharya D."/>
            <person name="Yoon H.S."/>
        </authorList>
    </citation>
    <scope>NUCLEOTIDE SEQUENCE [LARGE SCALE GENOMIC DNA]</scope>
    <source>
        <strain evidence="3">CCMP 1328</strain>
    </source>
</reference>
<proteinExistence type="predicted"/>
<dbReference type="AlphaFoldDB" id="A0A5J4YWF8"/>
<organism evidence="2 3">
    <name type="scientific">Porphyridium purpureum</name>
    <name type="common">Red alga</name>
    <name type="synonym">Porphyridium cruentum</name>
    <dbReference type="NCBI Taxonomy" id="35688"/>
    <lineage>
        <taxon>Eukaryota</taxon>
        <taxon>Rhodophyta</taxon>
        <taxon>Bangiophyceae</taxon>
        <taxon>Porphyridiales</taxon>
        <taxon>Porphyridiaceae</taxon>
        <taxon>Porphyridium</taxon>
    </lineage>
</organism>
<feature type="compositionally biased region" description="Basic and acidic residues" evidence="1">
    <location>
        <begin position="484"/>
        <end position="494"/>
    </location>
</feature>
<name>A0A5J4YWF8_PORPP</name>
<dbReference type="GO" id="GO:0016593">
    <property type="term" value="C:Cdc73/Paf1 complex"/>
    <property type="evidence" value="ECO:0007669"/>
    <property type="project" value="InterPro"/>
</dbReference>
<keyword evidence="3" id="KW-1185">Reference proteome</keyword>
<gene>
    <name evidence="2" type="ORF">FVE85_2026</name>
</gene>
<dbReference type="OrthoDB" id="20844at2759"/>
<feature type="region of interest" description="Disordered" evidence="1">
    <location>
        <begin position="1"/>
        <end position="166"/>
    </location>
</feature>
<feature type="region of interest" description="Disordered" evidence="1">
    <location>
        <begin position="385"/>
        <end position="515"/>
    </location>
</feature>
<dbReference type="EMBL" id="VRMN01000003">
    <property type="protein sequence ID" value="KAA8495871.1"/>
    <property type="molecule type" value="Genomic_DNA"/>
</dbReference>
<feature type="compositionally biased region" description="Acidic residues" evidence="1">
    <location>
        <begin position="461"/>
        <end position="473"/>
    </location>
</feature>
<dbReference type="InterPro" id="IPR007149">
    <property type="entry name" value="Leo1"/>
</dbReference>
<feature type="compositionally biased region" description="Basic and acidic residues" evidence="1">
    <location>
        <begin position="106"/>
        <end position="120"/>
    </location>
</feature>
<feature type="compositionally biased region" description="Low complexity" evidence="1">
    <location>
        <begin position="1"/>
        <end position="12"/>
    </location>
</feature>
<protein>
    <submittedName>
        <fullName evidence="2">RNA polymerase-associated protein LEO1</fullName>
    </submittedName>
</protein>
<evidence type="ECO:0000313" key="2">
    <source>
        <dbReference type="EMBL" id="KAA8495871.1"/>
    </source>
</evidence>
<sequence>MEPQPEAQSQPRSPSPPAESSAEDVGTRGVAGEDEPQEKEVHENQDVVERARSEADEEDDDASDLDALVFNRRKRAPSKATSSSAFAESELDKGAAPPAVDGDGSIGERKKGDSNDRVDNADDDDERLLHITSDSEHDENPGHDGVEESPMPSPARRATGSPDVDAPAEILQFNKSYLRPQEEDCCRANARFSLKLLKSIDIESHIFDPQTFSESPMRYAIDAHNSKSVIRWRNKCSSKDELVKGLMEGKPLADLCESNTRLTTWSDGSRTLQIGEQIFFVQADSLDRIDSAGAHQWFVREEGGMQLCDSIIAERWMLRRAHEEKAPALHAAADLKRMAALGNQRKIAEIAPAVGPEAEERHNAYEEQRRAREFAKLEAARKRREEKLADQVRARQGGSGTGGFGYRRSEAAYLEGQEVDEDDEEEEEEEEEEDGSYESVQESSDDGGGGRGRRRRRYRMEDDEVGSDYDAEVDGMRGKRGRSVTREDPDRLMELKNTGKKRRVLEVDDDDDDDE</sequence>
<feature type="compositionally biased region" description="Basic and acidic residues" evidence="1">
    <location>
        <begin position="127"/>
        <end position="146"/>
    </location>
</feature>
<feature type="compositionally biased region" description="Acidic residues" evidence="1">
    <location>
        <begin position="55"/>
        <end position="64"/>
    </location>
</feature>
<evidence type="ECO:0000256" key="1">
    <source>
        <dbReference type="SAM" id="MobiDB-lite"/>
    </source>
</evidence>
<dbReference type="GO" id="GO:0006368">
    <property type="term" value="P:transcription elongation by RNA polymerase II"/>
    <property type="evidence" value="ECO:0007669"/>
    <property type="project" value="InterPro"/>
</dbReference>
<accession>A0A5J4YWF8</accession>
<comment type="caution">
    <text evidence="2">The sequence shown here is derived from an EMBL/GenBank/DDBJ whole genome shotgun (WGS) entry which is preliminary data.</text>
</comment>
<dbReference type="PANTHER" id="PTHR23146:SF0">
    <property type="entry name" value="RNA POLYMERASE-ASSOCIATED PROTEIN LEO1"/>
    <property type="match status" value="1"/>
</dbReference>
<feature type="compositionally biased region" description="Acidic residues" evidence="1">
    <location>
        <begin position="417"/>
        <end position="436"/>
    </location>
</feature>
<evidence type="ECO:0000313" key="3">
    <source>
        <dbReference type="Proteomes" id="UP000324585"/>
    </source>
</evidence>
<dbReference type="GO" id="GO:0032968">
    <property type="term" value="P:positive regulation of transcription elongation by RNA polymerase II"/>
    <property type="evidence" value="ECO:0007669"/>
    <property type="project" value="TreeGrafter"/>
</dbReference>
<dbReference type="Proteomes" id="UP000324585">
    <property type="component" value="Unassembled WGS sequence"/>
</dbReference>
<dbReference type="Pfam" id="PF04004">
    <property type="entry name" value="Leo1"/>
    <property type="match status" value="1"/>
</dbReference>
<dbReference type="GO" id="GO:1990269">
    <property type="term" value="F:RNA polymerase II C-terminal domain phosphoserine binding"/>
    <property type="evidence" value="ECO:0007669"/>
    <property type="project" value="TreeGrafter"/>
</dbReference>
<feature type="compositionally biased region" description="Basic and acidic residues" evidence="1">
    <location>
        <begin position="38"/>
        <end position="54"/>
    </location>
</feature>